<sequence>MYECSGCQNNLCGMLLTHIFAKRGILEVRSSRARFLDAECLGYCGLVKIGEDYYMKKEFQKLDAETQVEYGPQRFMSSLPSTSQAPEADVKTNANTEVPVRAPRIKRSKSASHASLASLLHRHSHMASTSKNPFKKFKKFILKTVVAPMRKLQKSLDDLSDRMKKM</sequence>
<name>A0A484LSD6_9ASTE</name>
<evidence type="ECO:0000313" key="1">
    <source>
        <dbReference type="EMBL" id="VFQ79137.1"/>
    </source>
</evidence>
<dbReference type="EMBL" id="OOIL02001901">
    <property type="protein sequence ID" value="VFQ79137.1"/>
    <property type="molecule type" value="Genomic_DNA"/>
</dbReference>
<keyword evidence="2" id="KW-1185">Reference proteome</keyword>
<reference evidence="1 2" key="1">
    <citation type="submission" date="2018-04" db="EMBL/GenBank/DDBJ databases">
        <authorList>
            <person name="Vogel A."/>
        </authorList>
    </citation>
    <scope>NUCLEOTIDE SEQUENCE [LARGE SCALE GENOMIC DNA]</scope>
</reference>
<dbReference type="Proteomes" id="UP000595140">
    <property type="component" value="Unassembled WGS sequence"/>
</dbReference>
<gene>
    <name evidence="1" type="ORF">CCAM_LOCUS20913</name>
</gene>
<protein>
    <submittedName>
        <fullName evidence="1">Uncharacterized protein</fullName>
    </submittedName>
</protein>
<accession>A0A484LSD6</accession>
<proteinExistence type="predicted"/>
<organism evidence="1 2">
    <name type="scientific">Cuscuta campestris</name>
    <dbReference type="NCBI Taxonomy" id="132261"/>
    <lineage>
        <taxon>Eukaryota</taxon>
        <taxon>Viridiplantae</taxon>
        <taxon>Streptophyta</taxon>
        <taxon>Embryophyta</taxon>
        <taxon>Tracheophyta</taxon>
        <taxon>Spermatophyta</taxon>
        <taxon>Magnoliopsida</taxon>
        <taxon>eudicotyledons</taxon>
        <taxon>Gunneridae</taxon>
        <taxon>Pentapetalae</taxon>
        <taxon>asterids</taxon>
        <taxon>lamiids</taxon>
        <taxon>Solanales</taxon>
        <taxon>Convolvulaceae</taxon>
        <taxon>Cuscuteae</taxon>
        <taxon>Cuscuta</taxon>
        <taxon>Cuscuta subgen. Grammica</taxon>
        <taxon>Cuscuta sect. Cleistogrammica</taxon>
    </lineage>
</organism>
<dbReference type="AlphaFoldDB" id="A0A484LSD6"/>
<evidence type="ECO:0000313" key="2">
    <source>
        <dbReference type="Proteomes" id="UP000595140"/>
    </source>
</evidence>